<dbReference type="SFLD" id="SFLDG01140">
    <property type="entry name" value="C2.B:_Phosphomannomutase_and_P"/>
    <property type="match status" value="1"/>
</dbReference>
<proteinExistence type="predicted"/>
<dbReference type="Gene3D" id="3.90.1070.10">
    <property type="match status" value="1"/>
</dbReference>
<dbReference type="GO" id="GO:0016787">
    <property type="term" value="F:hydrolase activity"/>
    <property type="evidence" value="ECO:0007669"/>
    <property type="project" value="UniProtKB-KW"/>
</dbReference>
<feature type="domain" description="Sucrose phosphatase-like" evidence="2">
    <location>
        <begin position="7"/>
        <end position="278"/>
    </location>
</feature>
<gene>
    <name evidence="3" type="ORF">SR882_01860</name>
</gene>
<keyword evidence="1 3" id="KW-0378">Hydrolase</keyword>
<dbReference type="InterPro" id="IPR051518">
    <property type="entry name" value="Sucrose_Phosphatase"/>
</dbReference>
<accession>A0ABZ0YZ74</accession>
<name>A0ABZ0YZ74_9GAMM</name>
<dbReference type="Gene3D" id="3.40.50.1000">
    <property type="entry name" value="HAD superfamily/HAD-like"/>
    <property type="match status" value="1"/>
</dbReference>
<evidence type="ECO:0000313" key="4">
    <source>
        <dbReference type="Proteomes" id="UP001327459"/>
    </source>
</evidence>
<dbReference type="SUPFAM" id="SSF56784">
    <property type="entry name" value="HAD-like"/>
    <property type="match status" value="1"/>
</dbReference>
<keyword evidence="4" id="KW-1185">Reference proteome</keyword>
<dbReference type="InterPro" id="IPR006380">
    <property type="entry name" value="SPP-like_dom"/>
</dbReference>
<dbReference type="NCBIfam" id="TIGR01484">
    <property type="entry name" value="HAD-SF-IIB"/>
    <property type="match status" value="1"/>
</dbReference>
<dbReference type="InterPro" id="IPR006379">
    <property type="entry name" value="HAD-SF_hydro_IIB"/>
</dbReference>
<sequence length="297" mass="32495">MSELAPILLCCDLDRTLIPNGRAEESAEARPRLARFCAHPAVELVFVSGRDLQLVLEGIDEWSLPQPDYIIGDVGTTIYAPRSQTGHGDGDWIHWPAWTDQIAPDWNGLTHDDVSDMFADISVLRPQEPAKQGTFKASYYVDRQANQEVLDAELHSRLWRNGVDARLVWSLDEAADVLLLDVLPTHASKLHAIEFLVQHLAFDESRAIFAGDSGNDLHALGSHINGVLVANAEPAVKARARELVRAGAMEDTLYLAQGGLFGMNGNYAAGVLEGIVHYLPETREQMGLTTDVGEAPG</sequence>
<dbReference type="RefSeq" id="WP_322521658.1">
    <property type="nucleotide sequence ID" value="NZ_CP140153.1"/>
</dbReference>
<dbReference type="EMBL" id="CP140153">
    <property type="protein sequence ID" value="WQH16669.1"/>
    <property type="molecule type" value="Genomic_DNA"/>
</dbReference>
<dbReference type="SFLD" id="SFLDG01141">
    <property type="entry name" value="C2.B.1:_Sucrose_Phosphatase_Li"/>
    <property type="match status" value="1"/>
</dbReference>
<dbReference type="InterPro" id="IPR036412">
    <property type="entry name" value="HAD-like_sf"/>
</dbReference>
<dbReference type="PANTHER" id="PTHR46521">
    <property type="entry name" value="SUCROSE-PHOSPHATASE 2-RELATED"/>
    <property type="match status" value="1"/>
</dbReference>
<dbReference type="PANTHER" id="PTHR46521:SF4">
    <property type="entry name" value="SUCROSE-PHOSPHATASE 2-RELATED"/>
    <property type="match status" value="1"/>
</dbReference>
<dbReference type="Pfam" id="PF05116">
    <property type="entry name" value="S6PP"/>
    <property type="match status" value="1"/>
</dbReference>
<organism evidence="3 4">
    <name type="scientific">Guyparkeria halophila</name>
    <dbReference type="NCBI Taxonomy" id="47960"/>
    <lineage>
        <taxon>Bacteria</taxon>
        <taxon>Pseudomonadati</taxon>
        <taxon>Pseudomonadota</taxon>
        <taxon>Gammaproteobacteria</taxon>
        <taxon>Chromatiales</taxon>
        <taxon>Thioalkalibacteraceae</taxon>
        <taxon>Guyparkeria</taxon>
    </lineage>
</organism>
<reference evidence="3 4" key="1">
    <citation type="submission" date="2023-11" db="EMBL/GenBank/DDBJ databases">
        <title>MicrobeMod: A computational toolkit for identifying prokaryotic methylation and restriction-modification with nanopore sequencing.</title>
        <authorList>
            <person name="Crits-Christoph A."/>
            <person name="Kang S.C."/>
            <person name="Lee H."/>
            <person name="Ostrov N."/>
        </authorList>
    </citation>
    <scope>NUCLEOTIDE SEQUENCE [LARGE SCALE GENOMIC DNA]</scope>
    <source>
        <strain evidence="3 4">ATCC 49870</strain>
    </source>
</reference>
<evidence type="ECO:0000313" key="3">
    <source>
        <dbReference type="EMBL" id="WQH16669.1"/>
    </source>
</evidence>
<protein>
    <submittedName>
        <fullName evidence="3">HAD-IIB family hydrolase</fullName>
    </submittedName>
</protein>
<evidence type="ECO:0000256" key="1">
    <source>
        <dbReference type="ARBA" id="ARBA00022801"/>
    </source>
</evidence>
<evidence type="ECO:0000259" key="2">
    <source>
        <dbReference type="Pfam" id="PF05116"/>
    </source>
</evidence>
<dbReference type="Proteomes" id="UP001327459">
    <property type="component" value="Chromosome"/>
</dbReference>
<dbReference type="SFLD" id="SFLDS00003">
    <property type="entry name" value="Haloacid_Dehalogenase"/>
    <property type="match status" value="1"/>
</dbReference>
<dbReference type="InterPro" id="IPR023214">
    <property type="entry name" value="HAD_sf"/>
</dbReference>